<reference evidence="3" key="1">
    <citation type="journal article" date="2021" name="PeerJ">
        <title>Extensive microbial diversity within the chicken gut microbiome revealed by metagenomics and culture.</title>
        <authorList>
            <person name="Gilroy R."/>
            <person name="Ravi A."/>
            <person name="Getino M."/>
            <person name="Pursley I."/>
            <person name="Horton D.L."/>
            <person name="Alikhan N.F."/>
            <person name="Baker D."/>
            <person name="Gharbi K."/>
            <person name="Hall N."/>
            <person name="Watson M."/>
            <person name="Adriaenssens E.M."/>
            <person name="Foster-Nyarko E."/>
            <person name="Jarju S."/>
            <person name="Secka A."/>
            <person name="Antonio M."/>
            <person name="Oren A."/>
            <person name="Chaudhuri R.R."/>
            <person name="La Ragione R."/>
            <person name="Hildebrand F."/>
            <person name="Pallen M.J."/>
        </authorList>
    </citation>
    <scope>NUCLEOTIDE SEQUENCE</scope>
    <source>
        <strain evidence="3">ChiGjej6B6-1540</strain>
    </source>
</reference>
<evidence type="ECO:0000313" key="3">
    <source>
        <dbReference type="EMBL" id="HIW94596.1"/>
    </source>
</evidence>
<keyword evidence="1" id="KW-0812">Transmembrane</keyword>
<evidence type="ECO:0000256" key="1">
    <source>
        <dbReference type="SAM" id="Phobius"/>
    </source>
</evidence>
<dbReference type="CDD" id="cd07341">
    <property type="entry name" value="M56_BlaR1_MecR1_like"/>
    <property type="match status" value="1"/>
</dbReference>
<feature type="transmembrane region" description="Helical" evidence="1">
    <location>
        <begin position="132"/>
        <end position="153"/>
    </location>
</feature>
<dbReference type="Proteomes" id="UP000824192">
    <property type="component" value="Unassembled WGS sequence"/>
</dbReference>
<gene>
    <name evidence="3" type="ORF">H9868_08690</name>
</gene>
<accession>A0A9D1RUA0</accession>
<dbReference type="InterPro" id="IPR008756">
    <property type="entry name" value="Peptidase_M56"/>
</dbReference>
<comment type="caution">
    <text evidence="3">The sequence shown here is derived from an EMBL/GenBank/DDBJ whole genome shotgun (WGS) entry which is preliminary data.</text>
</comment>
<dbReference type="PANTHER" id="PTHR34978">
    <property type="entry name" value="POSSIBLE SENSOR-TRANSDUCER PROTEIN BLAR"/>
    <property type="match status" value="1"/>
</dbReference>
<dbReference type="InterPro" id="IPR052173">
    <property type="entry name" value="Beta-lactam_resp_regulator"/>
</dbReference>
<dbReference type="Pfam" id="PF05569">
    <property type="entry name" value="Peptidase_M56"/>
    <property type="match status" value="1"/>
</dbReference>
<dbReference type="EMBL" id="DXGA01000186">
    <property type="protein sequence ID" value="HIW94596.1"/>
    <property type="molecule type" value="Genomic_DNA"/>
</dbReference>
<proteinExistence type="predicted"/>
<evidence type="ECO:0000259" key="2">
    <source>
        <dbReference type="Pfam" id="PF05569"/>
    </source>
</evidence>
<reference evidence="3" key="2">
    <citation type="submission" date="2021-04" db="EMBL/GenBank/DDBJ databases">
        <authorList>
            <person name="Gilroy R."/>
        </authorList>
    </citation>
    <scope>NUCLEOTIDE SEQUENCE</scope>
    <source>
        <strain evidence="3">ChiGjej6B6-1540</strain>
    </source>
</reference>
<organism evidence="3 4">
    <name type="scientific">Candidatus Flavonifractor merdipullorum</name>
    <dbReference type="NCBI Taxonomy" id="2838590"/>
    <lineage>
        <taxon>Bacteria</taxon>
        <taxon>Bacillati</taxon>
        <taxon>Bacillota</taxon>
        <taxon>Clostridia</taxon>
        <taxon>Eubacteriales</taxon>
        <taxon>Oscillospiraceae</taxon>
        <taxon>Flavonifractor</taxon>
    </lineage>
</organism>
<dbReference type="PANTHER" id="PTHR34978:SF3">
    <property type="entry name" value="SLR0241 PROTEIN"/>
    <property type="match status" value="1"/>
</dbReference>
<name>A0A9D1RUA0_9FIRM</name>
<feature type="domain" description="Peptidase M56" evidence="2">
    <location>
        <begin position="4"/>
        <end position="307"/>
    </location>
</feature>
<keyword evidence="1" id="KW-1133">Transmembrane helix</keyword>
<keyword evidence="1" id="KW-0472">Membrane</keyword>
<evidence type="ECO:0000313" key="4">
    <source>
        <dbReference type="Proteomes" id="UP000824192"/>
    </source>
</evidence>
<dbReference type="AlphaFoldDB" id="A0A9D1RUA0"/>
<feature type="transmembrane region" description="Helical" evidence="1">
    <location>
        <begin position="315"/>
        <end position="336"/>
    </location>
</feature>
<feature type="transmembrane region" description="Helical" evidence="1">
    <location>
        <begin position="6"/>
        <end position="22"/>
    </location>
</feature>
<protein>
    <submittedName>
        <fullName evidence="3">M56 family metallopeptidase</fullName>
    </submittedName>
</protein>
<sequence length="921" mass="103543">MNEILITSSVLILALLLLRFLFRNLIPRRVQYALWALVALRLLVPVELPALPLSVLNAGQQTQEAVSITMEQPVYLMPIQQTPAAEVPSAQTARPGEVVETGDSFGYPVLSQDGQTVTKYAKKATVSQVLGWVWKGGMALTALFFLSSNLIFWRKLRRERVPYPVEHCTRPVYLCNHLSTPCLFGFFRPAIYLTPEAVATPERLRHVLLHEETHARHLDPLWSFLRCVCLTVYWFHPLVWVAAIVSRTDCELACDEGALRNLRDDERLDYGRTLLALVPVKRTPANPLLTATTMAAGKKQLKDRITRIARNPKPIVAAVLAAALLAGLAGACTFAAPQTTPDAAQPLTEKELRYFNEDFFNGDYMNIRNQFLSSHYEDPKDIDLFSLFYNGDGSDCSQTPEGIDPEELDAALDLDRADCPAVLLTTAQIDKVLSRYTGLTLEETNQVSLSDFHYDQTYDLYYNTHGDTNYRSWVNISAGTRDGDQISLYYQDDFNGDGWKCLTLQDMGDGSYQFRSNVPCEKPDIATAYPDWEPELTIPVDDLTPYEPPAVTVERHTNDCAQQFGGFMVGDYTVRLYLSTDGNYYAAVVYDEAVGNDGGTATWDVGCFLTLPAVEENYTVSFFSDLFGHDGIVIRYNGQITESYGTMFYDYYYLTDDGTPVLLARTYGVDSQVIDLNGDGTNELAGEWQFFFQRDGQVYEADLKKLLEENWPALTFWDYAELDPYAKALRVTGLMTADEWSNGSGEANFVRTLYFDGKAVRVYRDERETVDHLLEGVTAPEEVVQKAKDWGQKRYDALLAQDAYLIGEGFDDWRITQIETCSPYRYGWQWDGPEVEIYSLGFEAHSSQPESAVIAGGMYILQDGWIGGFYVEYPYLVCIVEDDGTRTFLESRIPGDCSEGSQAFLDGLNQTLQNAGYTVDG</sequence>
<feature type="transmembrane region" description="Helical" evidence="1">
    <location>
        <begin position="34"/>
        <end position="51"/>
    </location>
</feature>